<evidence type="ECO:0000313" key="4">
    <source>
        <dbReference type="Proteomes" id="UP000694386"/>
    </source>
</evidence>
<dbReference type="InterPro" id="IPR036383">
    <property type="entry name" value="TSP1_rpt_sf"/>
</dbReference>
<feature type="domain" description="Ig-like" evidence="2">
    <location>
        <begin position="372"/>
        <end position="466"/>
    </location>
</feature>
<reference evidence="3" key="1">
    <citation type="submission" date="2025-08" db="UniProtKB">
        <authorList>
            <consortium name="Ensembl"/>
        </authorList>
    </citation>
    <scope>IDENTIFICATION</scope>
</reference>
<dbReference type="SUPFAM" id="SSF48726">
    <property type="entry name" value="Immunoglobulin"/>
    <property type="match status" value="3"/>
</dbReference>
<dbReference type="SMART" id="SM00209">
    <property type="entry name" value="TSP1"/>
    <property type="match status" value="3"/>
</dbReference>
<dbReference type="AlphaFoldDB" id="A0A8C2MV14"/>
<dbReference type="InterPro" id="IPR036179">
    <property type="entry name" value="Ig-like_dom_sf"/>
</dbReference>
<dbReference type="InterPro" id="IPR003599">
    <property type="entry name" value="Ig_sub"/>
</dbReference>
<dbReference type="Gene3D" id="2.60.40.10">
    <property type="entry name" value="Immunoglobulins"/>
    <property type="match status" value="3"/>
</dbReference>
<feature type="domain" description="Ig-like" evidence="2">
    <location>
        <begin position="272"/>
        <end position="366"/>
    </location>
</feature>
<dbReference type="Pfam" id="PF19030">
    <property type="entry name" value="TSP1_ADAMTS"/>
    <property type="match status" value="3"/>
</dbReference>
<protein>
    <submittedName>
        <fullName evidence="3">ADAMTS-like 3</fullName>
    </submittedName>
</protein>
<dbReference type="InterPro" id="IPR000884">
    <property type="entry name" value="TSP1_rpt"/>
</dbReference>
<proteinExistence type="predicted"/>
<dbReference type="SUPFAM" id="SSF82895">
    <property type="entry name" value="TSP-1 type 1 repeat"/>
    <property type="match status" value="3"/>
</dbReference>
<dbReference type="InterPro" id="IPR013783">
    <property type="entry name" value="Ig-like_fold"/>
</dbReference>
<dbReference type="InterPro" id="IPR007110">
    <property type="entry name" value="Ig-like_dom"/>
</dbReference>
<name>A0A8C2MV14_CRIGR</name>
<reference evidence="3" key="2">
    <citation type="submission" date="2025-09" db="UniProtKB">
        <authorList>
            <consortium name="Ensembl"/>
        </authorList>
    </citation>
    <scope>IDENTIFICATION</scope>
</reference>
<dbReference type="Gene3D" id="2.20.100.10">
    <property type="entry name" value="Thrombospondin type-1 (TSP1) repeat"/>
    <property type="match status" value="3"/>
</dbReference>
<organism evidence="3 4">
    <name type="scientific">Cricetulus griseus</name>
    <name type="common">Chinese hamster</name>
    <name type="synonym">Cricetulus barabensis griseus</name>
    <dbReference type="NCBI Taxonomy" id="10029"/>
    <lineage>
        <taxon>Eukaryota</taxon>
        <taxon>Metazoa</taxon>
        <taxon>Chordata</taxon>
        <taxon>Craniata</taxon>
        <taxon>Vertebrata</taxon>
        <taxon>Euteleostomi</taxon>
        <taxon>Mammalia</taxon>
        <taxon>Eutheria</taxon>
        <taxon>Euarchontoglires</taxon>
        <taxon>Glires</taxon>
        <taxon>Rodentia</taxon>
        <taxon>Myomorpha</taxon>
        <taxon>Muroidea</taxon>
        <taxon>Cricetidae</taxon>
        <taxon>Cricetinae</taxon>
        <taxon>Cricetulus</taxon>
    </lineage>
</organism>
<dbReference type="PANTHER" id="PTHR10075">
    <property type="entry name" value="BASIGIN RELATED"/>
    <property type="match status" value="1"/>
</dbReference>
<dbReference type="SMART" id="SM00408">
    <property type="entry name" value="IGc2"/>
    <property type="match status" value="2"/>
</dbReference>
<dbReference type="Ensembl" id="ENSCGRT00001027368.1">
    <property type="protein sequence ID" value="ENSCGRP00001023123.1"/>
    <property type="gene ID" value="ENSCGRG00001021422.1"/>
</dbReference>
<dbReference type="PROSITE" id="PS50835">
    <property type="entry name" value="IG_LIKE"/>
    <property type="match status" value="3"/>
</dbReference>
<feature type="domain" description="Ig-like" evidence="2">
    <location>
        <begin position="31"/>
        <end position="79"/>
    </location>
</feature>
<dbReference type="Pfam" id="PF07679">
    <property type="entry name" value="I-set"/>
    <property type="match status" value="1"/>
</dbReference>
<dbReference type="PANTHER" id="PTHR10075:SF14">
    <property type="entry name" value="CELL ADHESION MOLECULE DSCAM2-RELATED"/>
    <property type="match status" value="1"/>
</dbReference>
<evidence type="ECO:0000259" key="2">
    <source>
        <dbReference type="PROSITE" id="PS50835"/>
    </source>
</evidence>
<dbReference type="PROSITE" id="PS50092">
    <property type="entry name" value="TSP1"/>
    <property type="match status" value="3"/>
</dbReference>
<dbReference type="InterPro" id="IPR013098">
    <property type="entry name" value="Ig_I-set"/>
</dbReference>
<keyword evidence="1" id="KW-0393">Immunoglobulin domain</keyword>
<evidence type="ECO:0000256" key="1">
    <source>
        <dbReference type="ARBA" id="ARBA00023319"/>
    </source>
</evidence>
<evidence type="ECO:0000313" key="3">
    <source>
        <dbReference type="Ensembl" id="ENSCGRP00001023123.1"/>
    </source>
</evidence>
<accession>A0A8C2MV14</accession>
<dbReference type="InterPro" id="IPR003598">
    <property type="entry name" value="Ig_sub2"/>
</dbReference>
<sequence>GFITRGHWWRFSENINVVIGTEPRLELKSLIQWEKDGHCLQNSKQLGITKSGSLKIHSLAAPDIGVYRCIAGSAQETVVLKLIGTDNRLIAHPSLREHLRAHSGVEHNEANSLGATWQKMRQMWNNQNELYLHDGEINNQPFLRALLGPCRSSAGNTNSWEFKNKQFEAAMKQGAYSMDTAQFDELIRNMSQLMETGEASDDLASQMIYQLVAELAKAQPMPVQRRGMHEEAAPMAQLRGETGRAPQSPTVKTSGKLTFKPKGPVLMRQTIPPSVSFNKTINARIGNTVYITKSTEAINILCNLINPSSEATYTWTKDGALLQPSMKIILDETGKMQIKNPTRKEQGIYECSIADHLGSDVESSLVLYAEAPVILSIERNVTKPEHSHLSVVVGGTVEAALQANVIIHCPVKGVPQPNVTWLKRGGSLSDNVSLLFNGSLLLQNASLENEGTYICTATSALGKAVSTSVLHLLERRGLGIKTVFPKAQKKRVLQVSNNRANSNNSTGETMPQEPFWEPGNWTHCSATCGPLGVRLQRPRCVLASGQEVSEAICGPHRKLLTGFQSCNTRDCPARWFTSVWSECSVSCGEGFHSRQVTCKQTKANGTVQVVSPRACAPRDRPLGRKSCSVRPCVQQAIDQGNQCPGRCMGYAKRTQQRHTPCAHNSSISDCEDRKRPAFRRNCTSGPCETCWRVGPWKPCTVACGRGFQSRKVDCIYTGNCKPMADRHCVQMKPASWRHCLGPSCDSTYPSQETAPIQLTTVCS</sequence>
<dbReference type="SMART" id="SM00409">
    <property type="entry name" value="IG"/>
    <property type="match status" value="3"/>
</dbReference>
<dbReference type="Proteomes" id="UP000694386">
    <property type="component" value="Unplaced"/>
</dbReference>